<feature type="transmembrane region" description="Helical" evidence="9">
    <location>
        <begin position="345"/>
        <end position="365"/>
    </location>
</feature>
<dbReference type="PANTHER" id="PTHR31686">
    <property type="match status" value="1"/>
</dbReference>
<dbReference type="AlphaFoldDB" id="M2MUK4"/>
<evidence type="ECO:0000256" key="8">
    <source>
        <dbReference type="SAM" id="MobiDB-lite"/>
    </source>
</evidence>
<organism evidence="10 11">
    <name type="scientific">Baudoinia panamericana (strain UAMH 10762)</name>
    <name type="common">Angels' share fungus</name>
    <name type="synonym">Baudoinia compniacensis (strain UAMH 10762)</name>
    <dbReference type="NCBI Taxonomy" id="717646"/>
    <lineage>
        <taxon>Eukaryota</taxon>
        <taxon>Fungi</taxon>
        <taxon>Dikarya</taxon>
        <taxon>Ascomycota</taxon>
        <taxon>Pezizomycotina</taxon>
        <taxon>Dothideomycetes</taxon>
        <taxon>Dothideomycetidae</taxon>
        <taxon>Mycosphaerellales</taxon>
        <taxon>Teratosphaeriaceae</taxon>
        <taxon>Baudoinia</taxon>
    </lineage>
</organism>
<gene>
    <name evidence="10" type="ORF">BAUCODRAFT_28950</name>
</gene>
<keyword evidence="4" id="KW-1003">Cell membrane</keyword>
<comment type="similarity">
    <text evidence="2">Belongs to the tellurite-resistance/dicarboxylate transporter (TDT) family.</text>
</comment>
<dbReference type="InterPro" id="IPR004695">
    <property type="entry name" value="SLAC1/Mae1/Ssu1/TehA"/>
</dbReference>
<sequence>MSSREAEQQNGYGSHRDTEGNGESDHREESGGATKPARGRVATIIENFSFLWFTVSMNTGILSILMHQLPWQFRGLAILSTIMFVFNIVLFTTFFIVLLLRITFFPKAIVESMSSNPTELTMTGAVPIAWFTIVSQVGLTVSTAPWGGHAFFLVAVVFWWVGTAVMVSIAITVIVMLSKTTITSTKDMSPALVIPFVGTTTDALVGGLITSYSAHINAPVAVPVIIVGYLLTGIGFFVSLMVYAAYFVRLMNHGLPPPPQTPSLLLLVGPCGQTSAALQALGNAASMNFGKYNRGVFLTSSAASVLSTIGTFFGLLSTGMALLFAFFAIYTIVETCLKRQMKYSMFWWGTIFPMATVNTAFIMFANEMDSAAFRGLSAALLIVLLVDYFINWGFTLRDIFLGKLLNGSRSDKPANGRAKAQ</sequence>
<evidence type="ECO:0000313" key="10">
    <source>
        <dbReference type="EMBL" id="EMD00607.1"/>
    </source>
</evidence>
<evidence type="ECO:0000256" key="9">
    <source>
        <dbReference type="SAM" id="Phobius"/>
    </source>
</evidence>
<evidence type="ECO:0000256" key="5">
    <source>
        <dbReference type="ARBA" id="ARBA00022692"/>
    </source>
</evidence>
<dbReference type="KEGG" id="bcom:BAUCODRAFT_28950"/>
<keyword evidence="7 9" id="KW-0472">Membrane</keyword>
<evidence type="ECO:0000256" key="6">
    <source>
        <dbReference type="ARBA" id="ARBA00022989"/>
    </source>
</evidence>
<keyword evidence="3" id="KW-0813">Transport</keyword>
<dbReference type="Pfam" id="PF03595">
    <property type="entry name" value="SLAC1"/>
    <property type="match status" value="1"/>
</dbReference>
<protein>
    <recommendedName>
        <fullName evidence="12">C4-dicarboxylate transporter/malic acid transport protein</fullName>
    </recommendedName>
</protein>
<dbReference type="eggNOG" id="ENOG502SS2M">
    <property type="taxonomic scope" value="Eukaryota"/>
</dbReference>
<feature type="region of interest" description="Disordered" evidence="8">
    <location>
        <begin position="1"/>
        <end position="36"/>
    </location>
</feature>
<dbReference type="Proteomes" id="UP000011761">
    <property type="component" value="Unassembled WGS sequence"/>
</dbReference>
<accession>M2MUK4</accession>
<feature type="transmembrane region" description="Helical" evidence="9">
    <location>
        <begin position="120"/>
        <end position="139"/>
    </location>
</feature>
<reference evidence="10 11" key="1">
    <citation type="journal article" date="2012" name="PLoS Pathog.">
        <title>Diverse lifestyles and strategies of plant pathogenesis encoded in the genomes of eighteen Dothideomycetes fungi.</title>
        <authorList>
            <person name="Ohm R.A."/>
            <person name="Feau N."/>
            <person name="Henrissat B."/>
            <person name="Schoch C.L."/>
            <person name="Horwitz B.A."/>
            <person name="Barry K.W."/>
            <person name="Condon B.J."/>
            <person name="Copeland A.C."/>
            <person name="Dhillon B."/>
            <person name="Glaser F."/>
            <person name="Hesse C.N."/>
            <person name="Kosti I."/>
            <person name="LaButti K."/>
            <person name="Lindquist E.A."/>
            <person name="Lucas S."/>
            <person name="Salamov A.A."/>
            <person name="Bradshaw R.E."/>
            <person name="Ciuffetti L."/>
            <person name="Hamelin R.C."/>
            <person name="Kema G.H.J."/>
            <person name="Lawrence C."/>
            <person name="Scott J.A."/>
            <person name="Spatafora J.W."/>
            <person name="Turgeon B.G."/>
            <person name="de Wit P.J.G.M."/>
            <person name="Zhong S."/>
            <person name="Goodwin S.B."/>
            <person name="Grigoriev I.V."/>
        </authorList>
    </citation>
    <scope>NUCLEOTIDE SEQUENCE [LARGE SCALE GENOMIC DNA]</scope>
    <source>
        <strain evidence="10 11">UAMH 10762</strain>
    </source>
</reference>
<keyword evidence="6 9" id="KW-1133">Transmembrane helix</keyword>
<evidence type="ECO:0000256" key="2">
    <source>
        <dbReference type="ARBA" id="ARBA00008566"/>
    </source>
</evidence>
<evidence type="ECO:0000256" key="7">
    <source>
        <dbReference type="ARBA" id="ARBA00023136"/>
    </source>
</evidence>
<dbReference type="OMA" id="WMMGSAS"/>
<evidence type="ECO:0000256" key="4">
    <source>
        <dbReference type="ARBA" id="ARBA00022475"/>
    </source>
</evidence>
<keyword evidence="5 9" id="KW-0812">Transmembrane</keyword>
<dbReference type="GO" id="GO:0000319">
    <property type="term" value="F:sulfite transmembrane transporter activity"/>
    <property type="evidence" value="ECO:0007669"/>
    <property type="project" value="TreeGrafter"/>
</dbReference>
<evidence type="ECO:0000313" key="11">
    <source>
        <dbReference type="Proteomes" id="UP000011761"/>
    </source>
</evidence>
<dbReference type="HOGENOM" id="CLU_030057_1_1_1"/>
<dbReference type="InterPro" id="IPR038665">
    <property type="entry name" value="Voltage-dep_anion_channel_sf"/>
</dbReference>
<feature type="transmembrane region" description="Helical" evidence="9">
    <location>
        <begin position="75"/>
        <end position="100"/>
    </location>
</feature>
<dbReference type="STRING" id="717646.M2MUK4"/>
<dbReference type="EMBL" id="KB445550">
    <property type="protein sequence ID" value="EMD00607.1"/>
    <property type="molecule type" value="Genomic_DNA"/>
</dbReference>
<dbReference type="OrthoDB" id="2901184at2759"/>
<proteinExistence type="inferred from homology"/>
<evidence type="ECO:0008006" key="12">
    <source>
        <dbReference type="Google" id="ProtNLM"/>
    </source>
</evidence>
<name>M2MUK4_BAUPA</name>
<dbReference type="Gene3D" id="1.50.10.150">
    <property type="entry name" value="Voltage-dependent anion channel"/>
    <property type="match status" value="1"/>
</dbReference>
<feature type="transmembrane region" description="Helical" evidence="9">
    <location>
        <begin position="48"/>
        <end position="69"/>
    </location>
</feature>
<dbReference type="RefSeq" id="XP_007671791.1">
    <property type="nucleotide sequence ID" value="XM_007673601.1"/>
</dbReference>
<feature type="transmembrane region" description="Helical" evidence="9">
    <location>
        <begin position="305"/>
        <end position="333"/>
    </location>
</feature>
<feature type="transmembrane region" description="Helical" evidence="9">
    <location>
        <begin position="371"/>
        <end position="390"/>
    </location>
</feature>
<dbReference type="GO" id="GO:0005886">
    <property type="term" value="C:plasma membrane"/>
    <property type="evidence" value="ECO:0007669"/>
    <property type="project" value="UniProtKB-SubCell"/>
</dbReference>
<feature type="transmembrane region" description="Helical" evidence="9">
    <location>
        <begin position="220"/>
        <end position="243"/>
    </location>
</feature>
<comment type="subcellular location">
    <subcellularLocation>
        <location evidence="1">Cell membrane</location>
        <topology evidence="1">Multi-pass membrane protein</topology>
    </subcellularLocation>
</comment>
<dbReference type="InterPro" id="IPR051629">
    <property type="entry name" value="Sulfite_efflux_TDT"/>
</dbReference>
<keyword evidence="11" id="KW-1185">Reference proteome</keyword>
<dbReference type="PANTHER" id="PTHR31686:SF3">
    <property type="entry name" value="ACID TRANSPORT PROTEIN, PUTATIVE (AFU_ORTHOLOGUE AFUA_4G09410)-RELATED"/>
    <property type="match status" value="1"/>
</dbReference>
<dbReference type="GeneID" id="19110820"/>
<feature type="transmembrane region" description="Helical" evidence="9">
    <location>
        <begin position="151"/>
        <end position="177"/>
    </location>
</feature>
<feature type="compositionally biased region" description="Basic and acidic residues" evidence="8">
    <location>
        <begin position="14"/>
        <end position="30"/>
    </location>
</feature>
<evidence type="ECO:0000256" key="1">
    <source>
        <dbReference type="ARBA" id="ARBA00004651"/>
    </source>
</evidence>
<evidence type="ECO:0000256" key="3">
    <source>
        <dbReference type="ARBA" id="ARBA00022448"/>
    </source>
</evidence>